<comment type="caution">
    <text evidence="1">The sequence shown here is derived from an EMBL/GenBank/DDBJ whole genome shotgun (WGS) entry which is preliminary data.</text>
</comment>
<dbReference type="Proteomes" id="UP000094068">
    <property type="component" value="Unassembled WGS sequence"/>
</dbReference>
<dbReference type="EMBL" id="MIJZ01000015">
    <property type="protein sequence ID" value="OEG10181.1"/>
    <property type="molecule type" value="Genomic_DNA"/>
</dbReference>
<sequence length="147" mass="17240">MENLPERLEGRWIIRGTNFPLWLSKKRSDPTIQYEKLKNHPLEFLDIVTYKNNNGQQKKIIGIDTYKQNHFVWRGKGLLTILSSKWSILTITETILVIKFERSFLTPAGIDILIREGIDIDDPKQFILDSFEDYSLTSNELDSLVWL</sequence>
<keyword evidence="2" id="KW-1185">Reference proteome</keyword>
<dbReference type="RefSeq" id="WP_069646877.1">
    <property type="nucleotide sequence ID" value="NZ_MIJZ01000015.1"/>
</dbReference>
<proteinExistence type="predicted"/>
<dbReference type="STRING" id="903984.BCR21_12585"/>
<protein>
    <submittedName>
        <fullName evidence="1">Uncharacterized protein</fullName>
    </submittedName>
</protein>
<gene>
    <name evidence="1" type="ORF">BCR21_12585</name>
</gene>
<dbReference type="OrthoDB" id="951812at2"/>
<organism evidence="1 2">
    <name type="scientific">Enterococcus ureasiticus</name>
    <dbReference type="NCBI Taxonomy" id="903984"/>
    <lineage>
        <taxon>Bacteria</taxon>
        <taxon>Bacillati</taxon>
        <taxon>Bacillota</taxon>
        <taxon>Bacilli</taxon>
        <taxon>Lactobacillales</taxon>
        <taxon>Enterococcaceae</taxon>
        <taxon>Enterococcus</taxon>
    </lineage>
</organism>
<name>A0A1E5GC11_9ENTE</name>
<reference evidence="2" key="1">
    <citation type="submission" date="2016-09" db="EMBL/GenBank/DDBJ databases">
        <authorList>
            <person name="Gulvik C.A."/>
        </authorList>
    </citation>
    <scope>NUCLEOTIDE SEQUENCE [LARGE SCALE GENOMIC DNA]</scope>
    <source>
        <strain evidence="2">DSM 23328</strain>
    </source>
</reference>
<dbReference type="AlphaFoldDB" id="A0A1E5GC11"/>
<evidence type="ECO:0000313" key="2">
    <source>
        <dbReference type="Proteomes" id="UP000094068"/>
    </source>
</evidence>
<accession>A0A1E5GC11</accession>
<evidence type="ECO:0000313" key="1">
    <source>
        <dbReference type="EMBL" id="OEG10181.1"/>
    </source>
</evidence>